<dbReference type="FunFam" id="1.10.340.70:FF:000001">
    <property type="entry name" value="Retrovirus-related Pol polyprotein from transposon gypsy-like Protein"/>
    <property type="match status" value="1"/>
</dbReference>
<dbReference type="InterPro" id="IPR041588">
    <property type="entry name" value="Integrase_H2C2"/>
</dbReference>
<organism evidence="2 3">
    <name type="scientific">Pinctada imbricata</name>
    <name type="common">Atlantic pearl-oyster</name>
    <name type="synonym">Pinctada martensii</name>
    <dbReference type="NCBI Taxonomy" id="66713"/>
    <lineage>
        <taxon>Eukaryota</taxon>
        <taxon>Metazoa</taxon>
        <taxon>Spiralia</taxon>
        <taxon>Lophotrochozoa</taxon>
        <taxon>Mollusca</taxon>
        <taxon>Bivalvia</taxon>
        <taxon>Autobranchia</taxon>
        <taxon>Pteriomorphia</taxon>
        <taxon>Pterioida</taxon>
        <taxon>Pterioidea</taxon>
        <taxon>Pteriidae</taxon>
        <taxon>Pinctada</taxon>
    </lineage>
</organism>
<dbReference type="Pfam" id="PF00665">
    <property type="entry name" value="rve"/>
    <property type="match status" value="1"/>
</dbReference>
<dbReference type="InterPro" id="IPR001584">
    <property type="entry name" value="Integrase_cat-core"/>
</dbReference>
<gene>
    <name evidence="2" type="ORF">FSP39_003069</name>
</gene>
<dbReference type="AlphaFoldDB" id="A0AA89BVV4"/>
<feature type="domain" description="Integrase catalytic" evidence="1">
    <location>
        <begin position="60"/>
        <end position="219"/>
    </location>
</feature>
<dbReference type="Gene3D" id="3.30.420.10">
    <property type="entry name" value="Ribonuclease H-like superfamily/Ribonuclease H"/>
    <property type="match status" value="1"/>
</dbReference>
<comment type="caution">
    <text evidence="2">The sequence shown here is derived from an EMBL/GenBank/DDBJ whole genome shotgun (WGS) entry which is preliminary data.</text>
</comment>
<sequence length="357" mass="41287">MHNAPTSGHLGIKKTIQRVKKRFFWYGLSRDVNRWCRKCDVCASRKAPNKRPRSVMKQYNVGVPLERVALDIFGPLPKTRKGNKYVLVICDYFTKWVETIPLKNQEAQTVARKFESHFVTKYGVPRMIHTDQGSNFESQLFKEMCKVLNSEKTRTTAYRPQSDGLVERANRTIQNMLASYVNDNQTNWDEYISLVTMAYNSSVQTSTGFSPSQMMYGREMTLPLDLVLGKSVSTEIENDTCYANELTDKMEEIHNLARKNLELSSGVQKRAYDHKIKQNTYCVGDAVWFYEPKSKRGNKNKKLARLWTGPFIIIRKLNDVIYKIQKNANSKAKIVHHDRLKAYLGGNKQLGLKFKFN</sequence>
<dbReference type="Proteomes" id="UP001186944">
    <property type="component" value="Unassembled WGS sequence"/>
</dbReference>
<dbReference type="Pfam" id="PF22938">
    <property type="entry name" value="Integrase_p58_C"/>
    <property type="match status" value="1"/>
</dbReference>
<evidence type="ECO:0000313" key="2">
    <source>
        <dbReference type="EMBL" id="KAK3089368.1"/>
    </source>
</evidence>
<dbReference type="GO" id="GO:0003676">
    <property type="term" value="F:nucleic acid binding"/>
    <property type="evidence" value="ECO:0007669"/>
    <property type="project" value="InterPro"/>
</dbReference>
<dbReference type="PANTHER" id="PTHR37984:SF15">
    <property type="entry name" value="INTEGRASE CATALYTIC DOMAIN-CONTAINING PROTEIN"/>
    <property type="match status" value="1"/>
</dbReference>
<dbReference type="EMBL" id="VSWD01000010">
    <property type="protein sequence ID" value="KAK3089368.1"/>
    <property type="molecule type" value="Genomic_DNA"/>
</dbReference>
<keyword evidence="3" id="KW-1185">Reference proteome</keyword>
<dbReference type="FunFam" id="3.30.420.10:FF:000032">
    <property type="entry name" value="Retrovirus-related Pol polyprotein from transposon 297-like Protein"/>
    <property type="match status" value="1"/>
</dbReference>
<dbReference type="Gene3D" id="1.10.340.70">
    <property type="match status" value="1"/>
</dbReference>
<name>A0AA89BVV4_PINIB</name>
<dbReference type="InterPro" id="IPR036397">
    <property type="entry name" value="RNaseH_sf"/>
</dbReference>
<dbReference type="InterPro" id="IPR012337">
    <property type="entry name" value="RNaseH-like_sf"/>
</dbReference>
<dbReference type="InterPro" id="IPR050951">
    <property type="entry name" value="Retrovirus_Pol_polyprotein"/>
</dbReference>
<proteinExistence type="predicted"/>
<dbReference type="InterPro" id="IPR054465">
    <property type="entry name" value="Integrase_p58-like_C"/>
</dbReference>
<dbReference type="PANTHER" id="PTHR37984">
    <property type="entry name" value="PROTEIN CBG26694"/>
    <property type="match status" value="1"/>
</dbReference>
<dbReference type="Pfam" id="PF17921">
    <property type="entry name" value="Integrase_H2C2"/>
    <property type="match status" value="1"/>
</dbReference>
<dbReference type="PROSITE" id="PS50994">
    <property type="entry name" value="INTEGRASE"/>
    <property type="match status" value="1"/>
</dbReference>
<accession>A0AA89BVV4</accession>
<dbReference type="GO" id="GO:0015074">
    <property type="term" value="P:DNA integration"/>
    <property type="evidence" value="ECO:0007669"/>
    <property type="project" value="InterPro"/>
</dbReference>
<reference evidence="2" key="1">
    <citation type="submission" date="2019-08" db="EMBL/GenBank/DDBJ databases">
        <title>The improved chromosome-level genome for the pearl oyster Pinctada fucata martensii using PacBio sequencing and Hi-C.</title>
        <authorList>
            <person name="Zheng Z."/>
        </authorList>
    </citation>
    <scope>NUCLEOTIDE SEQUENCE</scope>
    <source>
        <strain evidence="2">ZZ-2019</strain>
        <tissue evidence="2">Adductor muscle</tissue>
    </source>
</reference>
<protein>
    <recommendedName>
        <fullName evidence="1">Integrase catalytic domain-containing protein</fullName>
    </recommendedName>
</protein>
<evidence type="ECO:0000313" key="3">
    <source>
        <dbReference type="Proteomes" id="UP001186944"/>
    </source>
</evidence>
<evidence type="ECO:0000259" key="1">
    <source>
        <dbReference type="PROSITE" id="PS50994"/>
    </source>
</evidence>
<dbReference type="SUPFAM" id="SSF53098">
    <property type="entry name" value="Ribonuclease H-like"/>
    <property type="match status" value="1"/>
</dbReference>